<sequence length="99" mass="10181">MQGAALPLGVSVPPSFSRSGARSRRPSRRRKRAASSKRSLPEAAMRRDAVGEGGAGVKGVKVLGDQQAVSKDRRGTGKGADSLSPGPWTQDPAQSSLGA</sequence>
<evidence type="ECO:0000256" key="1">
    <source>
        <dbReference type="SAM" id="MobiDB-lite"/>
    </source>
</evidence>
<accession>A0ABN8Y9Z4</accession>
<evidence type="ECO:0000313" key="2">
    <source>
        <dbReference type="EMBL" id="CAI9157278.1"/>
    </source>
</evidence>
<reference evidence="2" key="1">
    <citation type="submission" date="2023-04" db="EMBL/GenBank/DDBJ databases">
        <authorList>
            <consortium name="ELIXIR-Norway"/>
        </authorList>
    </citation>
    <scope>NUCLEOTIDE SEQUENCE [LARGE SCALE GENOMIC DNA]</scope>
</reference>
<dbReference type="EMBL" id="OX459951">
    <property type="protein sequence ID" value="CAI9157278.1"/>
    <property type="molecule type" value="Genomic_DNA"/>
</dbReference>
<feature type="region of interest" description="Disordered" evidence="1">
    <location>
        <begin position="1"/>
        <end position="99"/>
    </location>
</feature>
<organism evidence="2 3">
    <name type="scientific">Rangifer tarandus platyrhynchus</name>
    <name type="common">Svalbard reindeer</name>
    <dbReference type="NCBI Taxonomy" id="3082113"/>
    <lineage>
        <taxon>Eukaryota</taxon>
        <taxon>Metazoa</taxon>
        <taxon>Chordata</taxon>
        <taxon>Craniata</taxon>
        <taxon>Vertebrata</taxon>
        <taxon>Euteleostomi</taxon>
        <taxon>Mammalia</taxon>
        <taxon>Eutheria</taxon>
        <taxon>Laurasiatheria</taxon>
        <taxon>Artiodactyla</taxon>
        <taxon>Ruminantia</taxon>
        <taxon>Pecora</taxon>
        <taxon>Cervidae</taxon>
        <taxon>Odocoileinae</taxon>
        <taxon>Rangifer</taxon>
    </lineage>
</organism>
<feature type="compositionally biased region" description="Basic residues" evidence="1">
    <location>
        <begin position="21"/>
        <end position="35"/>
    </location>
</feature>
<protein>
    <submittedName>
        <fullName evidence="2">Uncharacterized protein</fullName>
    </submittedName>
</protein>
<evidence type="ECO:0000313" key="3">
    <source>
        <dbReference type="Proteomes" id="UP001176941"/>
    </source>
</evidence>
<gene>
    <name evidence="2" type="ORF">MRATA1EN1_LOCUS6240</name>
</gene>
<dbReference type="Proteomes" id="UP001176941">
    <property type="component" value="Chromosome 15"/>
</dbReference>
<proteinExistence type="predicted"/>
<keyword evidence="3" id="KW-1185">Reference proteome</keyword>
<name>A0ABN8Y9Z4_RANTA</name>